<dbReference type="PANTHER" id="PTHR31303:SF1">
    <property type="entry name" value="CTP-DEPENDENT DIACYLGLYCEROL KINASE 1"/>
    <property type="match status" value="1"/>
</dbReference>
<evidence type="ECO:0000313" key="3">
    <source>
        <dbReference type="Proteomes" id="UP000092555"/>
    </source>
</evidence>
<dbReference type="GO" id="GO:0006654">
    <property type="term" value="P:phosphatidic acid biosynthetic process"/>
    <property type="evidence" value="ECO:0007669"/>
    <property type="project" value="TreeGrafter"/>
</dbReference>
<feature type="transmembrane region" description="Helical" evidence="1">
    <location>
        <begin position="131"/>
        <end position="150"/>
    </location>
</feature>
<dbReference type="GeneID" id="30032173"/>
<dbReference type="GO" id="GO:0016779">
    <property type="term" value="F:nucleotidyltransferase activity"/>
    <property type="evidence" value="ECO:0007669"/>
    <property type="project" value="UniProtKB-KW"/>
</dbReference>
<keyword evidence="2" id="KW-0548">Nucleotidyltransferase</keyword>
<dbReference type="Proteomes" id="UP000092555">
    <property type="component" value="Unassembled WGS sequence"/>
</dbReference>
<dbReference type="GO" id="GO:0005789">
    <property type="term" value="C:endoplasmic reticulum membrane"/>
    <property type="evidence" value="ECO:0007669"/>
    <property type="project" value="TreeGrafter"/>
</dbReference>
<reference evidence="2 3" key="1">
    <citation type="submission" date="2016-05" db="EMBL/GenBank/DDBJ databases">
        <title>Comparative genomics of biotechnologically important yeasts.</title>
        <authorList>
            <consortium name="DOE Joint Genome Institute"/>
            <person name="Riley R."/>
            <person name="Haridas S."/>
            <person name="Wolfe K.H."/>
            <person name="Lopes M.R."/>
            <person name="Hittinger C.T."/>
            <person name="Goker M."/>
            <person name="Salamov A."/>
            <person name="Wisecaver J."/>
            <person name="Long T.M."/>
            <person name="Aerts A.L."/>
            <person name="Barry K."/>
            <person name="Choi C."/>
            <person name="Clum A."/>
            <person name="Coughlan A.Y."/>
            <person name="Deshpande S."/>
            <person name="Douglass A.P."/>
            <person name="Hanson S.J."/>
            <person name="Klenk H.-P."/>
            <person name="LaButti K."/>
            <person name="Lapidus A."/>
            <person name="Lindquist E."/>
            <person name="Lipzen A."/>
            <person name="Meier-kolthoff J.P."/>
            <person name="Ohm R.A."/>
            <person name="Otillar R.P."/>
            <person name="Pangilinan J."/>
            <person name="Peng Y."/>
            <person name="Rokas A."/>
            <person name="Rosa C.A."/>
            <person name="Scheuner C."/>
            <person name="Sibirny A.A."/>
            <person name="Slot J.C."/>
            <person name="Stielow J.B."/>
            <person name="Sun H."/>
            <person name="Kurtzman C.P."/>
            <person name="Blackwell M."/>
            <person name="Grigoriev I.V."/>
            <person name="Jeffries T.W."/>
        </authorList>
    </citation>
    <scope>NUCLEOTIDE SEQUENCE [LARGE SCALE GENOMIC DNA]</scope>
    <source>
        <strain evidence="2 3">NRRL YB-4993</strain>
    </source>
</reference>
<evidence type="ECO:0000313" key="2">
    <source>
        <dbReference type="EMBL" id="OBA15362.1"/>
    </source>
</evidence>
<dbReference type="EMBL" id="LXTC01000024">
    <property type="protein sequence ID" value="OBA15362.1"/>
    <property type="molecule type" value="Genomic_DNA"/>
</dbReference>
<dbReference type="AlphaFoldDB" id="A0A1A0GUG8"/>
<keyword evidence="2" id="KW-0808">Transferase</keyword>
<dbReference type="PANTHER" id="PTHR31303">
    <property type="entry name" value="CTP-DEPENDENT DIACYLGLYCEROL KINASE 1"/>
    <property type="match status" value="1"/>
</dbReference>
<sequence>MLRHEIPRKAFHSSIGLVTIYLYTCGFLQYQIARPLWAIFSGTSLFELVRLKSSRVNNAILPWVEYLIRALERDSCNGIVFYLAGVSLVLSFAPKDVAVVSILLLSWADTAASTVGRAWGKYTPKVAQGKSLAGCLASFFVGVLVCYFYYGYLVPKYQVDSIGDNYYSESSSHLSFPYYAFATGLVTSFSEAVNVAGLDDNFTIPVISSVVLSGLIYANHT</sequence>
<dbReference type="RefSeq" id="XP_018709225.1">
    <property type="nucleotide sequence ID" value="XM_018859197.1"/>
</dbReference>
<keyword evidence="1" id="KW-0472">Membrane</keyword>
<dbReference type="OrthoDB" id="5673at2759"/>
<evidence type="ECO:0000256" key="1">
    <source>
        <dbReference type="SAM" id="Phobius"/>
    </source>
</evidence>
<dbReference type="InterPro" id="IPR037997">
    <property type="entry name" value="Dgk1-like"/>
</dbReference>
<accession>A0A1A0GUG8</accession>
<keyword evidence="1" id="KW-1133">Transmembrane helix</keyword>
<organism evidence="2 3">
    <name type="scientific">Metschnikowia bicuspidata var. bicuspidata NRRL YB-4993</name>
    <dbReference type="NCBI Taxonomy" id="869754"/>
    <lineage>
        <taxon>Eukaryota</taxon>
        <taxon>Fungi</taxon>
        <taxon>Dikarya</taxon>
        <taxon>Ascomycota</taxon>
        <taxon>Saccharomycotina</taxon>
        <taxon>Pichiomycetes</taxon>
        <taxon>Metschnikowiaceae</taxon>
        <taxon>Metschnikowia</taxon>
    </lineage>
</organism>
<proteinExistence type="predicted"/>
<dbReference type="STRING" id="869754.A0A1A0GUG8"/>
<feature type="transmembrane region" description="Helical" evidence="1">
    <location>
        <begin position="12"/>
        <end position="30"/>
    </location>
</feature>
<keyword evidence="3" id="KW-1185">Reference proteome</keyword>
<protein>
    <submittedName>
        <fullName evidence="2">Phosphatidate cytidylyltransferase</fullName>
    </submittedName>
</protein>
<keyword evidence="1" id="KW-0812">Transmembrane</keyword>
<feature type="transmembrane region" description="Helical" evidence="1">
    <location>
        <begin position="99"/>
        <end position="119"/>
    </location>
</feature>
<gene>
    <name evidence="2" type="ORF">METBIDRAFT_80230</name>
</gene>
<comment type="caution">
    <text evidence="2">The sequence shown here is derived from an EMBL/GenBank/DDBJ whole genome shotgun (WGS) entry which is preliminary data.</text>
</comment>
<dbReference type="GO" id="GO:0004143">
    <property type="term" value="F:ATP-dependent diacylglycerol kinase activity"/>
    <property type="evidence" value="ECO:0007669"/>
    <property type="project" value="InterPro"/>
</dbReference>
<name>A0A1A0GUG8_9ASCO</name>